<dbReference type="OrthoDB" id="5218140at2759"/>
<feature type="compositionally biased region" description="Polar residues" evidence="2">
    <location>
        <begin position="32"/>
        <end position="42"/>
    </location>
</feature>
<evidence type="ECO:0000313" key="3">
    <source>
        <dbReference type="EMBL" id="KAF0332576.1"/>
    </source>
</evidence>
<dbReference type="GO" id="GO:0008168">
    <property type="term" value="F:methyltransferase activity"/>
    <property type="evidence" value="ECO:0007669"/>
    <property type="project" value="UniProtKB-KW"/>
</dbReference>
<reference evidence="3 4" key="1">
    <citation type="submission" date="2019-12" db="EMBL/GenBank/DDBJ databases">
        <title>A genome sequence resource for the geographically widespread anthracnose pathogen Colletotrichum asianum.</title>
        <authorList>
            <person name="Meng Y."/>
        </authorList>
    </citation>
    <scope>NUCLEOTIDE SEQUENCE [LARGE SCALE GENOMIC DNA]</scope>
    <source>
        <strain evidence="3 4">ICMP 18580</strain>
    </source>
</reference>
<keyword evidence="4" id="KW-1185">Reference proteome</keyword>
<dbReference type="AlphaFoldDB" id="A0A8H3ZY00"/>
<dbReference type="SUPFAM" id="SSF57959">
    <property type="entry name" value="Leucine zipper domain"/>
    <property type="match status" value="1"/>
</dbReference>
<dbReference type="Proteomes" id="UP000434172">
    <property type="component" value="Unassembled WGS sequence"/>
</dbReference>
<dbReference type="Pfam" id="PF13489">
    <property type="entry name" value="Methyltransf_23"/>
    <property type="match status" value="1"/>
</dbReference>
<gene>
    <name evidence="3" type="ORF">GQ607_000592</name>
</gene>
<dbReference type="InterPro" id="IPR029063">
    <property type="entry name" value="SAM-dependent_MTases_sf"/>
</dbReference>
<dbReference type="GO" id="GO:0032259">
    <property type="term" value="P:methylation"/>
    <property type="evidence" value="ECO:0007669"/>
    <property type="project" value="UniProtKB-KW"/>
</dbReference>
<feature type="compositionally biased region" description="Low complexity" evidence="2">
    <location>
        <begin position="71"/>
        <end position="90"/>
    </location>
</feature>
<comment type="similarity">
    <text evidence="1">Belongs to the methyltransferase superfamily. LaeA methyltransferase family.</text>
</comment>
<dbReference type="PANTHER" id="PTHR43591">
    <property type="entry name" value="METHYLTRANSFERASE"/>
    <property type="match status" value="1"/>
</dbReference>
<keyword evidence="3" id="KW-0489">Methyltransferase</keyword>
<sequence>MADHQQVRLSNEAAAAASAAGEGQRQDRGGSNVDNNNFNRPSFSDYWQGEKESERAGRVKFVTEGPPPGTSGPSSSAAAVTATSTSSASPQPLDQRRQGSSESATTADHAKEKAKLRRQQVRKAQIQHRTRKANYIKQLELDVCKFRDMIAAAEKEVLAYRRDNEGMKGALRARGLRVPKELKGKEKDVLVGEVRIAAAEETPVEEPSYEEVMQQPVEVHPCQPQHSHVPAPPPQQQQQFQQEQTDTQVFSAEEQQMLPEDVSMAQPLDYDPYPPANLFGDVNMGDITVTMSKDATLGTPCFQISSSSTSSLSTPVRPATPDQLSPEQEIIAINLILAMEHICWDHFHPRQYPRHADVTKAASGHTMMASTMCMSSAPERVYRSIRRREVETQHTWHASGAGSSLTLRSLLSLAKTLNPGDIELTPVQAWFELAARYGAQALMQEPVIEALKREFCGVVDCIHFGAIIERDAFESVVARVMAEVGVPELPWEGMDVDVGGGGPAMAIGLRRPCSLVYLVQPTVAYWLASSSTEQTMAQVDHEIQIGAEDNNPVEDGAEVQSIASSRTSLSESLRDYHFENGRTYHRYKEGKYHFPNDEKENDRLDLQHHLALLTLGGKLGLAPPCDPEYKVQRALDVGTGTGIWAIQYADDHPEAEVLGVDLSPTQPDFVAPNVKFEVDDIEDEWTYSKPFEYIHSRHMTSSLADWKAYITNCYNNITPGGYLELQEAEMAFLSDDSTLPADSALVRFAELLRGAGTKFGRNFVVASELKELMIDVGFENVTLSKYKWPLGTWPKDPHFKELGMFNHENAMMAADGLAMAPLTRAYEWTRDEVEVFLVDVRRDLKNRNYHAYVPMYFLVGRKPGKADKKDDSAQDATSAAA</sequence>
<dbReference type="PANTHER" id="PTHR43591:SF24">
    <property type="entry name" value="2-METHOXY-6-POLYPRENYL-1,4-BENZOQUINOL METHYLASE, MITOCHONDRIAL"/>
    <property type="match status" value="1"/>
</dbReference>
<comment type="caution">
    <text evidence="3">The sequence shown here is derived from an EMBL/GenBank/DDBJ whole genome shotgun (WGS) entry which is preliminary data.</text>
</comment>
<dbReference type="CDD" id="cd14688">
    <property type="entry name" value="bZIP_YAP"/>
    <property type="match status" value="1"/>
</dbReference>
<dbReference type="Gene3D" id="3.40.50.150">
    <property type="entry name" value="Vaccinia Virus protein VP39"/>
    <property type="match status" value="1"/>
</dbReference>
<dbReference type="GO" id="GO:0003700">
    <property type="term" value="F:DNA-binding transcription factor activity"/>
    <property type="evidence" value="ECO:0007669"/>
    <property type="project" value="InterPro"/>
</dbReference>
<feature type="region of interest" description="Disordered" evidence="2">
    <location>
        <begin position="1"/>
        <end position="118"/>
    </location>
</feature>
<dbReference type="CDD" id="cd02440">
    <property type="entry name" value="AdoMet_MTases"/>
    <property type="match status" value="1"/>
</dbReference>
<evidence type="ECO:0000256" key="2">
    <source>
        <dbReference type="SAM" id="MobiDB-lite"/>
    </source>
</evidence>
<dbReference type="InterPro" id="IPR046347">
    <property type="entry name" value="bZIP_sf"/>
</dbReference>
<proteinExistence type="inferred from homology"/>
<dbReference type="Gene3D" id="1.20.5.170">
    <property type="match status" value="1"/>
</dbReference>
<feature type="region of interest" description="Disordered" evidence="2">
    <location>
        <begin position="222"/>
        <end position="244"/>
    </location>
</feature>
<evidence type="ECO:0000313" key="4">
    <source>
        <dbReference type="Proteomes" id="UP000434172"/>
    </source>
</evidence>
<dbReference type="SUPFAM" id="SSF53335">
    <property type="entry name" value="S-adenosyl-L-methionine-dependent methyltransferases"/>
    <property type="match status" value="1"/>
</dbReference>
<feature type="compositionally biased region" description="Basic and acidic residues" evidence="2">
    <location>
        <begin position="48"/>
        <end position="57"/>
    </location>
</feature>
<accession>A0A8H3ZY00</accession>
<protein>
    <submittedName>
        <fullName evidence="3">Methyltransferase domain-containing protein</fullName>
    </submittedName>
</protein>
<dbReference type="EMBL" id="WOWK01000001">
    <property type="protein sequence ID" value="KAF0332576.1"/>
    <property type="molecule type" value="Genomic_DNA"/>
</dbReference>
<evidence type="ECO:0000256" key="1">
    <source>
        <dbReference type="ARBA" id="ARBA00038158"/>
    </source>
</evidence>
<keyword evidence="3" id="KW-0808">Transferase</keyword>
<name>A0A8H3ZY00_9PEZI</name>
<organism evidence="3 4">
    <name type="scientific">Colletotrichum asianum</name>
    <dbReference type="NCBI Taxonomy" id="702518"/>
    <lineage>
        <taxon>Eukaryota</taxon>
        <taxon>Fungi</taxon>
        <taxon>Dikarya</taxon>
        <taxon>Ascomycota</taxon>
        <taxon>Pezizomycotina</taxon>
        <taxon>Sordariomycetes</taxon>
        <taxon>Hypocreomycetidae</taxon>
        <taxon>Glomerellales</taxon>
        <taxon>Glomerellaceae</taxon>
        <taxon>Colletotrichum</taxon>
        <taxon>Colletotrichum gloeosporioides species complex</taxon>
    </lineage>
</organism>